<reference evidence="2 3" key="1">
    <citation type="submission" date="2018-06" db="EMBL/GenBank/DDBJ databases">
        <authorList>
            <consortium name="Pathogen Informatics"/>
            <person name="Doyle S."/>
        </authorList>
    </citation>
    <scope>NUCLEOTIDE SEQUENCE [LARGE SCALE GENOMIC DNA]</scope>
    <source>
        <strain evidence="2 3">NCTC10723</strain>
    </source>
</reference>
<dbReference type="GO" id="GO:0033194">
    <property type="term" value="P:response to hydroperoxide"/>
    <property type="evidence" value="ECO:0007669"/>
    <property type="project" value="TreeGrafter"/>
</dbReference>
<proteinExistence type="inferred from homology"/>
<dbReference type="HAMAP" id="MF_00652">
    <property type="entry name" value="UPF0246"/>
    <property type="match status" value="1"/>
</dbReference>
<dbReference type="AlphaFoldDB" id="A0A377GXP4"/>
<gene>
    <name evidence="2" type="primary">yaaA</name>
    <name evidence="2" type="ORF">NCTC10723_01226</name>
</gene>
<dbReference type="EMBL" id="UGGU01000003">
    <property type="protein sequence ID" value="STO31767.1"/>
    <property type="molecule type" value="Genomic_DNA"/>
</dbReference>
<name>A0A377GXP4_9FUSO</name>
<dbReference type="GO" id="GO:0005829">
    <property type="term" value="C:cytosol"/>
    <property type="evidence" value="ECO:0007669"/>
    <property type="project" value="TreeGrafter"/>
</dbReference>
<dbReference type="PANTHER" id="PTHR30283:SF4">
    <property type="entry name" value="PEROXIDE STRESS RESISTANCE PROTEIN YAAA"/>
    <property type="match status" value="1"/>
</dbReference>
<protein>
    <recommendedName>
        <fullName evidence="1">UPF0246 protein NCTC10723_01226</fullName>
    </recommendedName>
</protein>
<comment type="similarity">
    <text evidence="1">Belongs to the UPF0246 family.</text>
</comment>
<dbReference type="InterPro" id="IPR005583">
    <property type="entry name" value="YaaA"/>
</dbReference>
<evidence type="ECO:0000256" key="1">
    <source>
        <dbReference type="HAMAP-Rule" id="MF_00652"/>
    </source>
</evidence>
<keyword evidence="3" id="KW-1185">Reference proteome</keyword>
<sequence>MKIIFSPSKTMKYKDIDFKSSKDVEFPNHTKALIEKLKSFSIKDIGNLFKLKGKLLEETYNNIQNFDTLSPYKALFLYDGVTFRQLEIEKFSDKEIEYLNKNLFILSALYGVISPNTKIKPYRLDMTINILNESMYKFWSKDINNYLEKYSTEIFINLASKEFSKILDYKKFKVFDIEFRQNVDRKLKNISTEGKKARGMMLNYMTLNSIEDIEKIKEFSEDNYKFSPENSTESKLFFIK</sequence>
<dbReference type="OrthoDB" id="9777133at2"/>
<dbReference type="RefSeq" id="WP_115270374.1">
    <property type="nucleotide sequence ID" value="NZ_UGGU01000003.1"/>
</dbReference>
<evidence type="ECO:0000313" key="2">
    <source>
        <dbReference type="EMBL" id="STO31767.1"/>
    </source>
</evidence>
<dbReference type="Proteomes" id="UP000255328">
    <property type="component" value="Unassembled WGS sequence"/>
</dbReference>
<evidence type="ECO:0000313" key="3">
    <source>
        <dbReference type="Proteomes" id="UP000255328"/>
    </source>
</evidence>
<organism evidence="2 3">
    <name type="scientific">Fusobacterium necrogenes</name>
    <dbReference type="NCBI Taxonomy" id="858"/>
    <lineage>
        <taxon>Bacteria</taxon>
        <taxon>Fusobacteriati</taxon>
        <taxon>Fusobacteriota</taxon>
        <taxon>Fusobacteriia</taxon>
        <taxon>Fusobacteriales</taxon>
        <taxon>Fusobacteriaceae</taxon>
        <taxon>Fusobacterium</taxon>
    </lineage>
</organism>
<dbReference type="PANTHER" id="PTHR30283">
    <property type="entry name" value="PEROXIDE STRESS RESPONSE PROTEIN YAAA"/>
    <property type="match status" value="1"/>
</dbReference>
<dbReference type="Pfam" id="PF03883">
    <property type="entry name" value="H2O2_YaaD"/>
    <property type="match status" value="1"/>
</dbReference>
<accession>A0A377GXP4</accession>